<dbReference type="AlphaFoldDB" id="A0AAD5YLZ2"/>
<sequence length="359" mass="40988">MLSDPFRRVGISEVDDDGTLAPTPRRDSSRFSLFFLCALWHWTSEAETYHIQHVALTADAHVHEAQAVDGISATCETPVPSKATAALDARYGGNYLWQRYSSGLSTTWPPFVLSDGTHNLSLVRVLSQLSPPFNVPSMRPTSEPLYPLPSSSLPMRDLRAFPSSTGAWSSIAHRWEAKPTICLVYKDYRYESKMGHYFNSFSAVLPTAAASYGSRDALALVRIGSREVLEEHVERDRVYELTKLHPRIFFTACIVSRWDASMQRIGRSWHWTCMEVIDGFTERTRTRAEMMYIVRKWENCGWDDPLRWTTHLIHTRKTLVIEFANAASQWQSVNLLRATTHREYRGNALLLDMDALSIR</sequence>
<reference evidence="1" key="1">
    <citation type="submission" date="2022-07" db="EMBL/GenBank/DDBJ databases">
        <title>Genome Sequence of Leucocoprinus birnbaumii.</title>
        <authorList>
            <person name="Buettner E."/>
        </authorList>
    </citation>
    <scope>NUCLEOTIDE SEQUENCE</scope>
    <source>
        <strain evidence="1">VT141</strain>
    </source>
</reference>
<protein>
    <submittedName>
        <fullName evidence="1">Uncharacterized protein</fullName>
    </submittedName>
</protein>
<evidence type="ECO:0000313" key="2">
    <source>
        <dbReference type="Proteomes" id="UP001213000"/>
    </source>
</evidence>
<evidence type="ECO:0000313" key="1">
    <source>
        <dbReference type="EMBL" id="KAJ3562209.1"/>
    </source>
</evidence>
<proteinExistence type="predicted"/>
<dbReference type="EMBL" id="JANIEX010000898">
    <property type="protein sequence ID" value="KAJ3562209.1"/>
    <property type="molecule type" value="Genomic_DNA"/>
</dbReference>
<keyword evidence="2" id="KW-1185">Reference proteome</keyword>
<dbReference type="Proteomes" id="UP001213000">
    <property type="component" value="Unassembled WGS sequence"/>
</dbReference>
<gene>
    <name evidence="1" type="ORF">NP233_g9718</name>
</gene>
<accession>A0AAD5YLZ2</accession>
<organism evidence="1 2">
    <name type="scientific">Leucocoprinus birnbaumii</name>
    <dbReference type="NCBI Taxonomy" id="56174"/>
    <lineage>
        <taxon>Eukaryota</taxon>
        <taxon>Fungi</taxon>
        <taxon>Dikarya</taxon>
        <taxon>Basidiomycota</taxon>
        <taxon>Agaricomycotina</taxon>
        <taxon>Agaricomycetes</taxon>
        <taxon>Agaricomycetidae</taxon>
        <taxon>Agaricales</taxon>
        <taxon>Agaricineae</taxon>
        <taxon>Agaricaceae</taxon>
        <taxon>Leucocoprinus</taxon>
    </lineage>
</organism>
<comment type="caution">
    <text evidence="1">The sequence shown here is derived from an EMBL/GenBank/DDBJ whole genome shotgun (WGS) entry which is preliminary data.</text>
</comment>
<name>A0AAD5YLZ2_9AGAR</name>